<dbReference type="GO" id="GO:0071013">
    <property type="term" value="C:catalytic step 2 spliceosome"/>
    <property type="evidence" value="ECO:0007669"/>
    <property type="project" value="TreeGrafter"/>
</dbReference>
<evidence type="ECO:0000256" key="8">
    <source>
        <dbReference type="SAM" id="MobiDB-lite"/>
    </source>
</evidence>
<keyword evidence="3" id="KW-0507">mRNA processing</keyword>
<feature type="compositionally biased region" description="Low complexity" evidence="8">
    <location>
        <begin position="338"/>
        <end position="350"/>
    </location>
</feature>
<feature type="compositionally biased region" description="Basic and acidic residues" evidence="8">
    <location>
        <begin position="62"/>
        <end position="75"/>
    </location>
</feature>
<evidence type="ECO:0000256" key="7">
    <source>
        <dbReference type="ARBA" id="ARBA00023242"/>
    </source>
</evidence>
<name>A0A6G1HY81_9PEZI</name>
<gene>
    <name evidence="10" type="ORF">EJ06DRAFT_509691</name>
</gene>
<evidence type="ECO:0000313" key="10">
    <source>
        <dbReference type="EMBL" id="KAF2400797.1"/>
    </source>
</evidence>
<protein>
    <recommendedName>
        <fullName evidence="9">Pinin/SDK/MemA protein domain-containing protein</fullName>
    </recommendedName>
</protein>
<feature type="compositionally biased region" description="Acidic residues" evidence="8">
    <location>
        <begin position="353"/>
        <end position="373"/>
    </location>
</feature>
<dbReference type="InterPro" id="IPR006786">
    <property type="entry name" value="Pinin_SDK_MemA"/>
</dbReference>
<keyword evidence="5" id="KW-0804">Transcription</keyword>
<dbReference type="GO" id="GO:0008380">
    <property type="term" value="P:RNA splicing"/>
    <property type="evidence" value="ECO:0007669"/>
    <property type="project" value="UniProtKB-KW"/>
</dbReference>
<feature type="domain" description="Pinin/SDK/MemA protein" evidence="9">
    <location>
        <begin position="72"/>
        <end position="186"/>
    </location>
</feature>
<evidence type="ECO:0000256" key="6">
    <source>
        <dbReference type="ARBA" id="ARBA00023187"/>
    </source>
</evidence>
<proteinExistence type="inferred from homology"/>
<keyword evidence="6" id="KW-0508">mRNA splicing</keyword>
<accession>A0A6G1HY81</accession>
<dbReference type="PANTHER" id="PTHR12707:SF0">
    <property type="entry name" value="PININ"/>
    <property type="match status" value="1"/>
</dbReference>
<keyword evidence="4" id="KW-0805">Transcription regulation</keyword>
<keyword evidence="11" id="KW-1185">Reference proteome</keyword>
<feature type="compositionally biased region" description="Basic and acidic residues" evidence="8">
    <location>
        <begin position="101"/>
        <end position="124"/>
    </location>
</feature>
<keyword evidence="7" id="KW-0539">Nucleus</keyword>
<dbReference type="EMBL" id="ML996694">
    <property type="protein sequence ID" value="KAF2400797.1"/>
    <property type="molecule type" value="Genomic_DNA"/>
</dbReference>
<evidence type="ECO:0000256" key="3">
    <source>
        <dbReference type="ARBA" id="ARBA00022664"/>
    </source>
</evidence>
<feature type="region of interest" description="Disordered" evidence="8">
    <location>
        <begin position="208"/>
        <end position="373"/>
    </location>
</feature>
<evidence type="ECO:0000256" key="4">
    <source>
        <dbReference type="ARBA" id="ARBA00023015"/>
    </source>
</evidence>
<dbReference type="GO" id="GO:0006397">
    <property type="term" value="P:mRNA processing"/>
    <property type="evidence" value="ECO:0007669"/>
    <property type="project" value="UniProtKB-KW"/>
</dbReference>
<dbReference type="Proteomes" id="UP000799640">
    <property type="component" value="Unassembled WGS sequence"/>
</dbReference>
<dbReference type="Pfam" id="PF04696">
    <property type="entry name" value="Pinin_SDK_memA"/>
    <property type="match status" value="1"/>
</dbReference>
<dbReference type="PANTHER" id="PTHR12707">
    <property type="entry name" value="PINN"/>
    <property type="match status" value="1"/>
</dbReference>
<dbReference type="AlphaFoldDB" id="A0A6G1HY81"/>
<feature type="compositionally biased region" description="Basic and acidic residues" evidence="8">
    <location>
        <begin position="293"/>
        <end position="308"/>
    </location>
</feature>
<evidence type="ECO:0000256" key="2">
    <source>
        <dbReference type="ARBA" id="ARBA00010386"/>
    </source>
</evidence>
<dbReference type="InterPro" id="IPR039853">
    <property type="entry name" value="Pinin"/>
</dbReference>
<evidence type="ECO:0000259" key="9">
    <source>
        <dbReference type="Pfam" id="PF04696"/>
    </source>
</evidence>
<evidence type="ECO:0000313" key="11">
    <source>
        <dbReference type="Proteomes" id="UP000799640"/>
    </source>
</evidence>
<evidence type="ECO:0000256" key="1">
    <source>
        <dbReference type="ARBA" id="ARBA00004123"/>
    </source>
</evidence>
<feature type="region of interest" description="Disordered" evidence="8">
    <location>
        <begin position="1"/>
        <end position="124"/>
    </location>
</feature>
<organism evidence="10 11">
    <name type="scientific">Trichodelitschia bisporula</name>
    <dbReference type="NCBI Taxonomy" id="703511"/>
    <lineage>
        <taxon>Eukaryota</taxon>
        <taxon>Fungi</taxon>
        <taxon>Dikarya</taxon>
        <taxon>Ascomycota</taxon>
        <taxon>Pezizomycotina</taxon>
        <taxon>Dothideomycetes</taxon>
        <taxon>Dothideomycetes incertae sedis</taxon>
        <taxon>Phaeotrichales</taxon>
        <taxon>Phaeotrichaceae</taxon>
        <taxon>Trichodelitschia</taxon>
    </lineage>
</organism>
<comment type="similarity">
    <text evidence="2">Belongs to the pinin family.</text>
</comment>
<dbReference type="OrthoDB" id="330772at2759"/>
<reference evidence="10" key="1">
    <citation type="journal article" date="2020" name="Stud. Mycol.">
        <title>101 Dothideomycetes genomes: a test case for predicting lifestyles and emergence of pathogens.</title>
        <authorList>
            <person name="Haridas S."/>
            <person name="Albert R."/>
            <person name="Binder M."/>
            <person name="Bloem J."/>
            <person name="Labutti K."/>
            <person name="Salamov A."/>
            <person name="Andreopoulos B."/>
            <person name="Baker S."/>
            <person name="Barry K."/>
            <person name="Bills G."/>
            <person name="Bluhm B."/>
            <person name="Cannon C."/>
            <person name="Castanera R."/>
            <person name="Culley D."/>
            <person name="Daum C."/>
            <person name="Ezra D."/>
            <person name="Gonzalez J."/>
            <person name="Henrissat B."/>
            <person name="Kuo A."/>
            <person name="Liang C."/>
            <person name="Lipzen A."/>
            <person name="Lutzoni F."/>
            <person name="Magnuson J."/>
            <person name="Mondo S."/>
            <person name="Nolan M."/>
            <person name="Ohm R."/>
            <person name="Pangilinan J."/>
            <person name="Park H.-J."/>
            <person name="Ramirez L."/>
            <person name="Alfaro M."/>
            <person name="Sun H."/>
            <person name="Tritt A."/>
            <person name="Yoshinaga Y."/>
            <person name="Zwiers L.-H."/>
            <person name="Turgeon B."/>
            <person name="Goodwin S."/>
            <person name="Spatafora J."/>
            <person name="Crous P."/>
            <person name="Grigoriev I."/>
        </authorList>
    </citation>
    <scope>NUCLEOTIDE SEQUENCE</scope>
    <source>
        <strain evidence="10">CBS 262.69</strain>
    </source>
</reference>
<evidence type="ECO:0000256" key="5">
    <source>
        <dbReference type="ARBA" id="ARBA00023163"/>
    </source>
</evidence>
<comment type="subcellular location">
    <subcellularLocation>
        <location evidence="1">Nucleus</location>
    </subcellularLocation>
</comment>
<sequence>MDEADQSIASAVIIPAATEQAPPFHPAPSLKRRQSSVSVADNKRARLSSSSHSPRSPAPPADRPRRVNHQAEERKRGQRLFGALLGTLSASANSDAHTRRRDIEKRQKRKLAEQFDEASRRHKERMDELELVRKREQEKFDKELMRSRHENTLTMAHFLCTKTVPPIYYKPWELRPEDTNQIEEQVVSAKAEIEAELAALEQRRIDEAKEKENKARMTNVAAPPAESTDDLAIPPQGHQADIEPSYSVGSELAAPSGPAADEGASVSQARDDASPTDTVMPDTPLESQPVSERPADDTEADKQSRESLESSADASAAHVPVTSAGPQPPQSEPVSTSTDAPTTLPAAPTPEGEGADEQNGDVLFEAEEDTVIY</sequence>